<comment type="subcellular location">
    <subcellularLocation>
        <location evidence="1">Cell membrane</location>
        <topology evidence="1">Multi-pass membrane protein</topology>
    </subcellularLocation>
</comment>
<dbReference type="SUPFAM" id="SSF158472">
    <property type="entry name" value="HAMP domain-like"/>
    <property type="match status" value="1"/>
</dbReference>
<evidence type="ECO:0000256" key="6">
    <source>
        <dbReference type="ARBA" id="ARBA00023136"/>
    </source>
</evidence>
<organism evidence="10 11">
    <name type="scientific">Saliterribacillus persicus</name>
    <dbReference type="NCBI Taxonomy" id="930114"/>
    <lineage>
        <taxon>Bacteria</taxon>
        <taxon>Bacillati</taxon>
        <taxon>Bacillota</taxon>
        <taxon>Bacilli</taxon>
        <taxon>Bacillales</taxon>
        <taxon>Bacillaceae</taxon>
        <taxon>Saliterribacillus</taxon>
    </lineage>
</organism>
<dbReference type="Gene3D" id="3.30.565.10">
    <property type="entry name" value="Histidine kinase-like ATPase, C-terminal domain"/>
    <property type="match status" value="1"/>
</dbReference>
<dbReference type="InterPro" id="IPR003660">
    <property type="entry name" value="HAMP_dom"/>
</dbReference>
<dbReference type="InterPro" id="IPR010559">
    <property type="entry name" value="Sig_transdc_His_kin_internal"/>
</dbReference>
<dbReference type="RefSeq" id="WP_114351655.1">
    <property type="nucleotide sequence ID" value="NZ_QPJJ01000002.1"/>
</dbReference>
<sequence>MNDIKLKNKLFLSFVFVVFVPIIMIGGYLTNQLKQVALEEAIEQAELDMERVQKRTAELLKVPIFISNNIQYDRQLEEIINTDYQELFDVVNDYRNYKTFLNLVTMYEEINNIRFYVENPTLLNNWDIIPANEKIKNSSWYLKAKNEKGIYRWRYLEDETYDSQKFLSLIRRIDFVDYNTEGILVVSINEDSLNWILTQESEAMMLVNGDNYIYAANRPNYIGKKLQNIVNAKEIEESKLGNFRGVVEGEESQVFIGDIQVGQVESNLRVVSVISEDSIVKNANHFKRLGFIIVLISVAVSLTLIYYFSKLLTNRLAILIRQINLVGKGDFDTTMVIDGKDELGILSKHLDSMVANTKSLINEVVESNHQKTLMERKQNEIKFKMMASQINPHFLFNVLESIRMEAYVKGEKEIASVIKTLGKLMRKNLEVGSGKVELSREIEIVKSYLEIQKFRHEDRLSYDILVSPLAEKVLIPPLIIQPLVENAVVHGLEKQENPVEINVIVKKVNNKLIAQVIDNGIGISEEKQNEIHSFLNEIEDNDGDRIGLRNVHQRLRLTYGENAGLVIESKQGIGTKVCFSVLVQEE</sequence>
<dbReference type="InterPro" id="IPR050640">
    <property type="entry name" value="Bact_2-comp_sensor_kinase"/>
</dbReference>
<dbReference type="GO" id="GO:0000155">
    <property type="term" value="F:phosphorelay sensor kinase activity"/>
    <property type="evidence" value="ECO:0007669"/>
    <property type="project" value="InterPro"/>
</dbReference>
<dbReference type="Pfam" id="PF06580">
    <property type="entry name" value="His_kinase"/>
    <property type="match status" value="1"/>
</dbReference>
<dbReference type="AlphaFoldDB" id="A0A368YB14"/>
<evidence type="ECO:0000256" key="4">
    <source>
        <dbReference type="ARBA" id="ARBA00022679"/>
    </source>
</evidence>
<keyword evidence="6 8" id="KW-0472">Membrane</keyword>
<dbReference type="EMBL" id="QPJJ01000002">
    <property type="protein sequence ID" value="RCW76889.1"/>
    <property type="molecule type" value="Genomic_DNA"/>
</dbReference>
<feature type="domain" description="HAMP" evidence="9">
    <location>
        <begin position="310"/>
        <end position="362"/>
    </location>
</feature>
<feature type="transmembrane region" description="Helical" evidence="8">
    <location>
        <begin position="12"/>
        <end position="29"/>
    </location>
</feature>
<evidence type="ECO:0000256" key="2">
    <source>
        <dbReference type="ARBA" id="ARBA00022475"/>
    </source>
</evidence>
<dbReference type="CDD" id="cd06225">
    <property type="entry name" value="HAMP"/>
    <property type="match status" value="1"/>
</dbReference>
<dbReference type="SUPFAM" id="SSF55874">
    <property type="entry name" value="ATPase domain of HSP90 chaperone/DNA topoisomerase II/histidine kinase"/>
    <property type="match status" value="1"/>
</dbReference>
<evidence type="ECO:0000313" key="10">
    <source>
        <dbReference type="EMBL" id="RCW76889.1"/>
    </source>
</evidence>
<dbReference type="Pfam" id="PF02518">
    <property type="entry name" value="HATPase_c"/>
    <property type="match status" value="1"/>
</dbReference>
<evidence type="ECO:0000313" key="11">
    <source>
        <dbReference type="Proteomes" id="UP000252585"/>
    </source>
</evidence>
<feature type="coiled-coil region" evidence="7">
    <location>
        <begin position="35"/>
        <end position="62"/>
    </location>
</feature>
<reference evidence="10 11" key="1">
    <citation type="submission" date="2018-07" db="EMBL/GenBank/DDBJ databases">
        <title>Genomic Encyclopedia of Type Strains, Phase IV (KMG-IV): sequencing the most valuable type-strain genomes for metagenomic binning, comparative biology and taxonomic classification.</title>
        <authorList>
            <person name="Goeker M."/>
        </authorList>
    </citation>
    <scope>NUCLEOTIDE SEQUENCE [LARGE SCALE GENOMIC DNA]</scope>
    <source>
        <strain evidence="10 11">DSM 27696</strain>
    </source>
</reference>
<evidence type="ECO:0000259" key="9">
    <source>
        <dbReference type="PROSITE" id="PS50885"/>
    </source>
</evidence>
<dbReference type="InterPro" id="IPR036890">
    <property type="entry name" value="HATPase_C_sf"/>
</dbReference>
<evidence type="ECO:0000256" key="5">
    <source>
        <dbReference type="ARBA" id="ARBA00022777"/>
    </source>
</evidence>
<keyword evidence="8" id="KW-1133">Transmembrane helix</keyword>
<comment type="caution">
    <text evidence="10">The sequence shown here is derived from an EMBL/GenBank/DDBJ whole genome shotgun (WGS) entry which is preliminary data.</text>
</comment>
<dbReference type="Proteomes" id="UP000252585">
    <property type="component" value="Unassembled WGS sequence"/>
</dbReference>
<feature type="transmembrane region" description="Helical" evidence="8">
    <location>
        <begin position="289"/>
        <end position="308"/>
    </location>
</feature>
<keyword evidence="3" id="KW-0597">Phosphoprotein</keyword>
<dbReference type="GO" id="GO:0005886">
    <property type="term" value="C:plasma membrane"/>
    <property type="evidence" value="ECO:0007669"/>
    <property type="project" value="UniProtKB-SubCell"/>
</dbReference>
<gene>
    <name evidence="10" type="ORF">DFR57_102164</name>
</gene>
<dbReference type="PANTHER" id="PTHR34220:SF7">
    <property type="entry name" value="SENSOR HISTIDINE KINASE YPDA"/>
    <property type="match status" value="1"/>
</dbReference>
<keyword evidence="11" id="KW-1185">Reference proteome</keyword>
<name>A0A368YB14_9BACI</name>
<dbReference type="PROSITE" id="PS50885">
    <property type="entry name" value="HAMP"/>
    <property type="match status" value="1"/>
</dbReference>
<evidence type="ECO:0000256" key="3">
    <source>
        <dbReference type="ARBA" id="ARBA00022553"/>
    </source>
</evidence>
<evidence type="ECO:0000256" key="1">
    <source>
        <dbReference type="ARBA" id="ARBA00004651"/>
    </source>
</evidence>
<proteinExistence type="predicted"/>
<dbReference type="SMART" id="SM00304">
    <property type="entry name" value="HAMP"/>
    <property type="match status" value="1"/>
</dbReference>
<dbReference type="InterPro" id="IPR003594">
    <property type="entry name" value="HATPase_dom"/>
</dbReference>
<keyword evidence="7" id="KW-0175">Coiled coil</keyword>
<dbReference type="Gene3D" id="6.10.340.10">
    <property type="match status" value="1"/>
</dbReference>
<dbReference type="OrthoDB" id="9776552at2"/>
<accession>A0A368YB14</accession>
<dbReference type="PANTHER" id="PTHR34220">
    <property type="entry name" value="SENSOR HISTIDINE KINASE YPDA"/>
    <property type="match status" value="1"/>
</dbReference>
<keyword evidence="2" id="KW-1003">Cell membrane</keyword>
<keyword evidence="4" id="KW-0808">Transferase</keyword>
<evidence type="ECO:0000256" key="7">
    <source>
        <dbReference type="SAM" id="Coils"/>
    </source>
</evidence>
<evidence type="ECO:0000256" key="8">
    <source>
        <dbReference type="SAM" id="Phobius"/>
    </source>
</evidence>
<protein>
    <submittedName>
        <fullName evidence="10">Two-component system sensor histidine kinase YesM</fullName>
    </submittedName>
</protein>
<dbReference type="Pfam" id="PF00672">
    <property type="entry name" value="HAMP"/>
    <property type="match status" value="1"/>
</dbReference>
<keyword evidence="8" id="KW-0812">Transmembrane</keyword>
<keyword evidence="5 10" id="KW-0418">Kinase</keyword>